<keyword evidence="2" id="KW-1185">Reference proteome</keyword>
<dbReference type="EMBL" id="FPBF01000008">
    <property type="protein sequence ID" value="SFU15141.1"/>
    <property type="molecule type" value="Genomic_DNA"/>
</dbReference>
<proteinExistence type="predicted"/>
<gene>
    <name evidence="1" type="ORF">SAMN04489724_4357</name>
</gene>
<reference evidence="2" key="1">
    <citation type="submission" date="2016-10" db="EMBL/GenBank/DDBJ databases">
        <authorList>
            <person name="Varghese N."/>
            <person name="Submissions S."/>
        </authorList>
    </citation>
    <scope>NUCLEOTIDE SEQUENCE [LARGE SCALE GENOMIC DNA]</scope>
    <source>
        <strain evidence="2">DSM 23445</strain>
    </source>
</reference>
<sequence length="45" mass="5331">MEFNPQKSVLLWNTIHKNPSFYGFEIMEINFQTKKADEKPIPTAF</sequence>
<name>A0A1I7DTX8_9BACT</name>
<evidence type="ECO:0000313" key="1">
    <source>
        <dbReference type="EMBL" id="SFU15141.1"/>
    </source>
</evidence>
<evidence type="ECO:0000313" key="2">
    <source>
        <dbReference type="Proteomes" id="UP000199673"/>
    </source>
</evidence>
<organism evidence="1 2">
    <name type="scientific">Algoriphagus locisalis</name>
    <dbReference type="NCBI Taxonomy" id="305507"/>
    <lineage>
        <taxon>Bacteria</taxon>
        <taxon>Pseudomonadati</taxon>
        <taxon>Bacteroidota</taxon>
        <taxon>Cytophagia</taxon>
        <taxon>Cytophagales</taxon>
        <taxon>Cyclobacteriaceae</taxon>
        <taxon>Algoriphagus</taxon>
    </lineage>
</organism>
<dbReference type="AlphaFoldDB" id="A0A1I7DTX8"/>
<dbReference type="Proteomes" id="UP000199673">
    <property type="component" value="Unassembled WGS sequence"/>
</dbReference>
<protein>
    <submittedName>
        <fullName evidence="1">Uncharacterized protein</fullName>
    </submittedName>
</protein>
<accession>A0A1I7DTX8</accession>